<dbReference type="InterPro" id="IPR054202">
    <property type="entry name" value="DUF6907"/>
</dbReference>
<gene>
    <name evidence="1" type="ORF">FHS39_002557</name>
</gene>
<sequence>MFTESCPSGCTRDHALDARGAFLEDLYHQFGEPVSTTVPVFDAGDGTAPMPILAAHIQVDPYSSEARLRVPHVVLEPAPDDVMECLDPVELGAVIAQVRAHCDRLDGVLARLVAARAEYEGA</sequence>
<name>A0A7W7PJU6_9ACTN</name>
<proteinExistence type="predicted"/>
<dbReference type="Proteomes" id="UP000556084">
    <property type="component" value="Unassembled WGS sequence"/>
</dbReference>
<dbReference type="AlphaFoldDB" id="A0A7W7PJU6"/>
<dbReference type="Pfam" id="PF21848">
    <property type="entry name" value="DUF6907"/>
    <property type="match status" value="1"/>
</dbReference>
<evidence type="ECO:0000313" key="1">
    <source>
        <dbReference type="EMBL" id="MBB4893526.1"/>
    </source>
</evidence>
<dbReference type="EMBL" id="JACHJH010000003">
    <property type="protein sequence ID" value="MBB4893526.1"/>
    <property type="molecule type" value="Genomic_DNA"/>
</dbReference>
<protein>
    <submittedName>
        <fullName evidence="1">Uncharacterized protein</fullName>
    </submittedName>
</protein>
<keyword evidence="2" id="KW-1185">Reference proteome</keyword>
<accession>A0A7W7PJU6</accession>
<organism evidence="1 2">
    <name type="scientific">Streptomyces olivoverticillatus</name>
    <dbReference type="NCBI Taxonomy" id="66427"/>
    <lineage>
        <taxon>Bacteria</taxon>
        <taxon>Bacillati</taxon>
        <taxon>Actinomycetota</taxon>
        <taxon>Actinomycetes</taxon>
        <taxon>Kitasatosporales</taxon>
        <taxon>Streptomycetaceae</taxon>
        <taxon>Streptomyces</taxon>
    </lineage>
</organism>
<evidence type="ECO:0000313" key="2">
    <source>
        <dbReference type="Proteomes" id="UP000556084"/>
    </source>
</evidence>
<reference evidence="1 2" key="1">
    <citation type="submission" date="2020-08" db="EMBL/GenBank/DDBJ databases">
        <title>Genomic Encyclopedia of Type Strains, Phase III (KMG-III): the genomes of soil and plant-associated and newly described type strains.</title>
        <authorList>
            <person name="Whitman W."/>
        </authorList>
    </citation>
    <scope>NUCLEOTIDE SEQUENCE [LARGE SCALE GENOMIC DNA]</scope>
    <source>
        <strain evidence="1 2">CECT 3266</strain>
    </source>
</reference>
<comment type="caution">
    <text evidence="1">The sequence shown here is derived from an EMBL/GenBank/DDBJ whole genome shotgun (WGS) entry which is preliminary data.</text>
</comment>